<proteinExistence type="predicted"/>
<dbReference type="PANTHER" id="PTHR45982:SF1">
    <property type="entry name" value="REGULATOR OF CHROMOSOME CONDENSATION"/>
    <property type="match status" value="1"/>
</dbReference>
<dbReference type="GO" id="GO:0005737">
    <property type="term" value="C:cytoplasm"/>
    <property type="evidence" value="ECO:0007669"/>
    <property type="project" value="TreeGrafter"/>
</dbReference>
<protein>
    <submittedName>
        <fullName evidence="3">Alpha-tubulin suppressor and related RCC1 domain-containing protein-like protein</fullName>
    </submittedName>
</protein>
<feature type="coiled-coil region" evidence="1">
    <location>
        <begin position="604"/>
        <end position="648"/>
    </location>
</feature>
<dbReference type="InterPro" id="IPR000408">
    <property type="entry name" value="Reg_chr_condens"/>
</dbReference>
<dbReference type="GO" id="GO:0005085">
    <property type="term" value="F:guanyl-nucleotide exchange factor activity"/>
    <property type="evidence" value="ECO:0007669"/>
    <property type="project" value="TreeGrafter"/>
</dbReference>
<sequence precursor="true">MRADTAKILLAFSMLLEMITLVNCKEQFMKKFVWSLFLISLLAYASGLQAQGTAFTYQGRLQNNGSPANGSYDMAFALYGTSTGGVALAGPVTNTAVAVSNGLFTTTLDFGNVFTGGSNWLGMAVSPGGANTYSTLAPRQQLTAVPYAQYALSAGAAASAGSVSAANITGTIPLGRLPANVVTNGASGVNFTGTFSGDGAGVTNLPVSNLVQIQAPIVGWGDNWNGATTFPTGSSNVVAIAAGDGFSLALKSDGTVVSSRWNDYDQTTVPAGLSNVVAIAAGYGFSLALKSDRTVVAWGWNDYGQTTIPAGLSNVVAIAAGAYHSLALKSDGTVVGWGYNVQGQTTIPAGLSNVVAVAGGALHSLALKSDSTVVGWGYNAQGQTTIPAGLSNVVAIAAGADHNLALKSDGTVVGWGWNDYGETTIPAGLSNVAAIAAGYHHSLALRPHIVPAAVALRNGSNVFQGTISAAGFTGDGSGLTNLTGVALLSGGNVFTGNQVISSGNVGIGNANPTNILMVVNARCDGSSWINASDRNLKQDFAPVDAQTVLEKVAALPIQSWSYKAQPAQKHVGPVAQDFHAAFGLGQDETSIATVDEGGVALAAIQGLNQKLQAREEEIQKLKEKADKVDSLEKRVEELEKMIRSLPANK</sequence>
<dbReference type="PANTHER" id="PTHR45982">
    <property type="entry name" value="REGULATOR OF CHROMOSOME CONDENSATION"/>
    <property type="match status" value="1"/>
</dbReference>
<dbReference type="InterPro" id="IPR051553">
    <property type="entry name" value="Ran_GTPase-activating"/>
</dbReference>
<evidence type="ECO:0000313" key="3">
    <source>
        <dbReference type="EMBL" id="EEF57651.1"/>
    </source>
</evidence>
<name>B9XRA8_PEDPL</name>
<dbReference type="Proteomes" id="UP000003688">
    <property type="component" value="Unassembled WGS sequence"/>
</dbReference>
<dbReference type="PROSITE" id="PS51688">
    <property type="entry name" value="ICA"/>
    <property type="match status" value="1"/>
</dbReference>
<dbReference type="SUPFAM" id="SSF50985">
    <property type="entry name" value="RCC1/BLIP-II"/>
    <property type="match status" value="1"/>
</dbReference>
<dbReference type="PROSITE" id="PS00626">
    <property type="entry name" value="RCC1_2"/>
    <property type="match status" value="2"/>
</dbReference>
<dbReference type="STRING" id="320771.Cflav_PD0756"/>
<dbReference type="Pfam" id="PF13540">
    <property type="entry name" value="RCC1_2"/>
    <property type="match status" value="4"/>
</dbReference>
<dbReference type="InterPro" id="IPR030392">
    <property type="entry name" value="S74_ICA"/>
</dbReference>
<evidence type="ECO:0000256" key="1">
    <source>
        <dbReference type="SAM" id="Coils"/>
    </source>
</evidence>
<feature type="domain" description="Peptidase S74" evidence="2">
    <location>
        <begin position="532"/>
        <end position="635"/>
    </location>
</feature>
<reference evidence="3 4" key="1">
    <citation type="journal article" date="2011" name="J. Bacteriol.">
        <title>Genome sequence of 'Pedosphaera parvula' Ellin514, an aerobic Verrucomicrobial isolate from pasture soil.</title>
        <authorList>
            <person name="Kant R."/>
            <person name="van Passel M.W."/>
            <person name="Sangwan P."/>
            <person name="Palva A."/>
            <person name="Lucas S."/>
            <person name="Copeland A."/>
            <person name="Lapidus A."/>
            <person name="Glavina Del Rio T."/>
            <person name="Dalin E."/>
            <person name="Tice H."/>
            <person name="Bruce D."/>
            <person name="Goodwin L."/>
            <person name="Pitluck S."/>
            <person name="Chertkov O."/>
            <person name="Larimer F.W."/>
            <person name="Land M.L."/>
            <person name="Hauser L."/>
            <person name="Brettin T.S."/>
            <person name="Detter J.C."/>
            <person name="Han S."/>
            <person name="de Vos W.M."/>
            <person name="Janssen P.H."/>
            <person name="Smidt H."/>
        </authorList>
    </citation>
    <scope>NUCLEOTIDE SEQUENCE [LARGE SCALE GENOMIC DNA]</scope>
    <source>
        <strain evidence="3 4">Ellin514</strain>
    </source>
</reference>
<dbReference type="InterPro" id="IPR009091">
    <property type="entry name" value="RCC1/BLIP-II"/>
</dbReference>
<dbReference type="Pfam" id="PF13884">
    <property type="entry name" value="Peptidase_S74"/>
    <property type="match status" value="1"/>
</dbReference>
<comment type="caution">
    <text evidence="3">The sequence shown here is derived from an EMBL/GenBank/DDBJ whole genome shotgun (WGS) entry which is preliminary data.</text>
</comment>
<dbReference type="AlphaFoldDB" id="B9XRA8"/>
<gene>
    <name evidence="3" type="ORF">Cflav_PD0756</name>
</gene>
<evidence type="ECO:0000313" key="4">
    <source>
        <dbReference type="Proteomes" id="UP000003688"/>
    </source>
</evidence>
<dbReference type="Gene3D" id="2.130.10.30">
    <property type="entry name" value="Regulator of chromosome condensation 1/beta-lactamase-inhibitor protein II"/>
    <property type="match status" value="2"/>
</dbReference>
<evidence type="ECO:0000259" key="2">
    <source>
        <dbReference type="PROSITE" id="PS51688"/>
    </source>
</evidence>
<accession>B9XRA8</accession>
<dbReference type="PROSITE" id="PS50012">
    <property type="entry name" value="RCC1_3"/>
    <property type="match status" value="4"/>
</dbReference>
<organism evidence="3 4">
    <name type="scientific">Pedosphaera parvula (strain Ellin514)</name>
    <dbReference type="NCBI Taxonomy" id="320771"/>
    <lineage>
        <taxon>Bacteria</taxon>
        <taxon>Pseudomonadati</taxon>
        <taxon>Verrucomicrobiota</taxon>
        <taxon>Pedosphaerae</taxon>
        <taxon>Pedosphaerales</taxon>
        <taxon>Pedosphaeraceae</taxon>
        <taxon>Pedosphaera</taxon>
    </lineage>
</organism>
<dbReference type="EMBL" id="ABOX02000061">
    <property type="protein sequence ID" value="EEF57651.1"/>
    <property type="molecule type" value="Genomic_DNA"/>
</dbReference>
<keyword evidence="4" id="KW-1185">Reference proteome</keyword>
<keyword evidence="1" id="KW-0175">Coiled coil</keyword>